<keyword evidence="8" id="KW-1185">Reference proteome</keyword>
<organism evidence="7 8">
    <name type="scientific">Myxozyma melibiosi</name>
    <dbReference type="NCBI Taxonomy" id="54550"/>
    <lineage>
        <taxon>Eukaryota</taxon>
        <taxon>Fungi</taxon>
        <taxon>Dikarya</taxon>
        <taxon>Ascomycota</taxon>
        <taxon>Saccharomycotina</taxon>
        <taxon>Lipomycetes</taxon>
        <taxon>Lipomycetales</taxon>
        <taxon>Lipomycetaceae</taxon>
        <taxon>Myxozyma</taxon>
    </lineage>
</organism>
<evidence type="ECO:0000256" key="4">
    <source>
        <dbReference type="ARBA" id="ARBA00022989"/>
    </source>
</evidence>
<accession>A0ABR1F762</accession>
<protein>
    <submittedName>
        <fullName evidence="7">Protein CCC1</fullName>
    </submittedName>
</protein>
<proteinExistence type="inferred from homology"/>
<evidence type="ECO:0000256" key="2">
    <source>
        <dbReference type="ARBA" id="ARBA00007049"/>
    </source>
</evidence>
<gene>
    <name evidence="7" type="ORF">BZA70DRAFT_276805</name>
</gene>
<keyword evidence="5 6" id="KW-0472">Membrane</keyword>
<evidence type="ECO:0000313" key="7">
    <source>
        <dbReference type="EMBL" id="KAK7205690.1"/>
    </source>
</evidence>
<dbReference type="GeneID" id="90037867"/>
<dbReference type="CDD" id="cd02435">
    <property type="entry name" value="CCC1"/>
    <property type="match status" value="1"/>
</dbReference>
<feature type="transmembrane region" description="Helical" evidence="6">
    <location>
        <begin position="268"/>
        <end position="287"/>
    </location>
</feature>
<reference evidence="7 8" key="1">
    <citation type="submission" date="2024-03" db="EMBL/GenBank/DDBJ databases">
        <title>Genome-scale model development and genomic sequencing of the oleaginous clade Lipomyces.</title>
        <authorList>
            <consortium name="Lawrence Berkeley National Laboratory"/>
            <person name="Czajka J.J."/>
            <person name="Han Y."/>
            <person name="Kim J."/>
            <person name="Mondo S.J."/>
            <person name="Hofstad B.A."/>
            <person name="Robles A."/>
            <person name="Haridas S."/>
            <person name="Riley R."/>
            <person name="LaButti K."/>
            <person name="Pangilinan J."/>
            <person name="Andreopoulos W."/>
            <person name="Lipzen A."/>
            <person name="Yan J."/>
            <person name="Wang M."/>
            <person name="Ng V."/>
            <person name="Grigoriev I.V."/>
            <person name="Spatafora J.W."/>
            <person name="Magnuson J.K."/>
            <person name="Baker S.E."/>
            <person name="Pomraning K.R."/>
        </authorList>
    </citation>
    <scope>NUCLEOTIDE SEQUENCE [LARGE SCALE GENOMIC DNA]</scope>
    <source>
        <strain evidence="7 8">Phaff 52-87</strain>
    </source>
</reference>
<evidence type="ECO:0000313" key="8">
    <source>
        <dbReference type="Proteomes" id="UP001498771"/>
    </source>
</evidence>
<comment type="similarity">
    <text evidence="2">Belongs to the CCC1 family.</text>
</comment>
<dbReference type="RefSeq" id="XP_064768723.1">
    <property type="nucleotide sequence ID" value="XM_064912355.1"/>
</dbReference>
<dbReference type="InterPro" id="IPR008217">
    <property type="entry name" value="Ccc1_fam"/>
</dbReference>
<feature type="transmembrane region" description="Helical" evidence="6">
    <location>
        <begin position="239"/>
        <end position="262"/>
    </location>
</feature>
<feature type="transmembrane region" description="Helical" evidence="6">
    <location>
        <begin position="299"/>
        <end position="322"/>
    </location>
</feature>
<evidence type="ECO:0000256" key="5">
    <source>
        <dbReference type="ARBA" id="ARBA00023136"/>
    </source>
</evidence>
<dbReference type="PANTHER" id="PTHR31851">
    <property type="entry name" value="FE(2+)/MN(2+) TRANSPORTER PCL1"/>
    <property type="match status" value="1"/>
</dbReference>
<evidence type="ECO:0000256" key="1">
    <source>
        <dbReference type="ARBA" id="ARBA00004127"/>
    </source>
</evidence>
<keyword evidence="4 6" id="KW-1133">Transmembrane helix</keyword>
<evidence type="ECO:0000256" key="3">
    <source>
        <dbReference type="ARBA" id="ARBA00022692"/>
    </source>
</evidence>
<comment type="subcellular location">
    <subcellularLocation>
        <location evidence="1">Endomembrane system</location>
        <topology evidence="1">Multi-pass membrane protein</topology>
    </subcellularLocation>
</comment>
<dbReference type="Proteomes" id="UP001498771">
    <property type="component" value="Unassembled WGS sequence"/>
</dbReference>
<dbReference type="EMBL" id="JBBJBU010000004">
    <property type="protein sequence ID" value="KAK7205690.1"/>
    <property type="molecule type" value="Genomic_DNA"/>
</dbReference>
<dbReference type="Pfam" id="PF01988">
    <property type="entry name" value="VIT1"/>
    <property type="match status" value="1"/>
</dbReference>
<comment type="caution">
    <text evidence="7">The sequence shown here is derived from an EMBL/GenBank/DDBJ whole genome shotgun (WGS) entry which is preliminary data.</text>
</comment>
<name>A0ABR1F762_9ASCO</name>
<sequence>MATLVRCLFGYQPSSSRAVQKQRSYSSINDVESGLQPSHARSALSNSHIVYDPEDEARPLLQTDRVTSVGSASTLIDAEAASSSSSSITAASSLSSSSTRSHWFSPRLISDAVIGLSDGLTVPFALTAGLSSLGNTKIVVTGGIAELVSGAISMGLGGYLGAKSESDCYKSQLERERLLLQNARHLSEEAVSESLAEYGFAESTVSAILGDLEKSPEEMVNFVMKFGRGMEEPPIGREFISAATIGTAYFLGGFVPLFPYFFVHTVQLGLILSSVIMIVTLFVFGVAKTVFTGNTSKLHAAWGGVQMVITGAVAAGAAYAMVRFIDTA</sequence>
<keyword evidence="3 6" id="KW-0812">Transmembrane</keyword>
<evidence type="ECO:0000256" key="6">
    <source>
        <dbReference type="SAM" id="Phobius"/>
    </source>
</evidence>